<keyword evidence="5 7" id="KW-0472">Membrane</keyword>
<protein>
    <submittedName>
        <fullName evidence="10">SusC/RagA family TonB-linked outer membrane protein</fullName>
    </submittedName>
</protein>
<evidence type="ECO:0000256" key="4">
    <source>
        <dbReference type="ARBA" id="ARBA00022692"/>
    </source>
</evidence>
<evidence type="ECO:0000256" key="1">
    <source>
        <dbReference type="ARBA" id="ARBA00004571"/>
    </source>
</evidence>
<sequence length="1032" mass="113208">MHMRKNLLLGVGMQLFSLSLLAQDRTVTGRVTDENGAPIPSVSVQIKGTNRGTVTDANGNYTITVPNGVKSLTFSSAEYQAIDRSIGGSTVNISLRNADRSMEEVVVVGYQVRRKKEEGGAVSTVNGKAIQNLPNVSVDRALQGRAAGVLVQANSGIPGGGINVRVRGTGTFGSNAANQPLYVVDGVQMNIGGNASFTEANALAFLNPNDIESIDVLKDAASASIYGSQAANGVVIITTKKGRAGKTRFSLNAYTGVSERMKKLDNLSTAEYIQARAEADFNRYGPQTPGYTFLDSRQWALGELSNATGLSYNTIFARAYNDKQIDSIISTLPNVDWQDETMRRGSIQNYDLSMSGGNDKTTFYLGGGYTYQSTIFNKVDFKRYTLSTNLTHKATDRLTLGLKMNLSTFEQQTPFATNGSFLGNPAFSAATILNVNRVYNADGTYFGLLGNNQSLAGALNQNIVAVNDYNSGLQRTNQFVGSLNLDYKLLSWLSYRAFVSLDYRLVQGQQYRDPRTNDGFAVKGRGTVESNWGTNLLTTHTLNFDKSFGSFKTDGFVGYEARRDFSESINGENIGFPTPDFVTPASGVTPTFVGGAWSGYKRASVLGRVNLGYSQRYLLSVIARRDGSSKFGRENRFGVFPGIIATWVVDREKFMKRADFISSLRLRASWGRTGNDLPLGNFTWRGLYGSGSQYNGNAGITYNSIESPDVSWEINETANFGLDFGFFRNRITGSVEYFNRKSKQALLTNPLSYLTGVGGFPSNVGEITINGTELTLNGEVLRPRTADGLRLNLGVTFAYNYNKVSKIYGGYEVLPGDPSVRVGRSINSIFTQVYQGVNPATGRPMFLDTFGHITYSPQARDRRYIGDAEPDYWGGVTASLSFKGFSIDALLGYEFGRLATDGQINFMIENAARTINAWQYSYDNRWQKPGDITSFPRIFEAGTEPGGVNAASASSRLWRKADYLRLRDLRISYDFSANVLRRLHLSGAKVYVQGQNLWTSSDWWGYDPEFVGTSTGIIPQTKNYNIGIQLGF</sequence>
<evidence type="ECO:0000256" key="6">
    <source>
        <dbReference type="ARBA" id="ARBA00023237"/>
    </source>
</evidence>
<evidence type="ECO:0000256" key="3">
    <source>
        <dbReference type="ARBA" id="ARBA00022452"/>
    </source>
</evidence>
<dbReference type="InterPro" id="IPR012910">
    <property type="entry name" value="Plug_dom"/>
</dbReference>
<dbReference type="InterPro" id="IPR023997">
    <property type="entry name" value="TonB-dep_OMP_SusC/RagA_CS"/>
</dbReference>
<feature type="domain" description="TonB-dependent receptor plug" evidence="9">
    <location>
        <begin position="115"/>
        <end position="234"/>
    </location>
</feature>
<reference evidence="10 11" key="1">
    <citation type="submission" date="2019-03" db="EMBL/GenBank/DDBJ databases">
        <authorList>
            <person name="Kim M.K.M."/>
        </authorList>
    </citation>
    <scope>NUCLEOTIDE SEQUENCE [LARGE SCALE GENOMIC DNA]</scope>
    <source>
        <strain evidence="10 11">17J68-15</strain>
    </source>
</reference>
<keyword evidence="4 7" id="KW-0812">Transmembrane</keyword>
<dbReference type="InterPro" id="IPR023996">
    <property type="entry name" value="TonB-dep_OMP_SusC/RagA"/>
</dbReference>
<evidence type="ECO:0000256" key="7">
    <source>
        <dbReference type="PROSITE-ProRule" id="PRU01360"/>
    </source>
</evidence>
<dbReference type="GO" id="GO:0009279">
    <property type="term" value="C:cell outer membrane"/>
    <property type="evidence" value="ECO:0007669"/>
    <property type="project" value="UniProtKB-SubCell"/>
</dbReference>
<dbReference type="PROSITE" id="PS52016">
    <property type="entry name" value="TONB_DEPENDENT_REC_3"/>
    <property type="match status" value="1"/>
</dbReference>
<evidence type="ECO:0000313" key="11">
    <source>
        <dbReference type="Proteomes" id="UP000295164"/>
    </source>
</evidence>
<evidence type="ECO:0000256" key="8">
    <source>
        <dbReference type="SAM" id="SignalP"/>
    </source>
</evidence>
<dbReference type="InterPro" id="IPR008969">
    <property type="entry name" value="CarboxyPept-like_regulatory"/>
</dbReference>
<evidence type="ECO:0000313" key="10">
    <source>
        <dbReference type="EMBL" id="TCZ71005.1"/>
    </source>
</evidence>
<dbReference type="SUPFAM" id="SSF56935">
    <property type="entry name" value="Porins"/>
    <property type="match status" value="1"/>
</dbReference>
<dbReference type="Gene3D" id="2.60.40.1120">
    <property type="entry name" value="Carboxypeptidase-like, regulatory domain"/>
    <property type="match status" value="1"/>
</dbReference>
<evidence type="ECO:0000256" key="2">
    <source>
        <dbReference type="ARBA" id="ARBA00022448"/>
    </source>
</evidence>
<comment type="similarity">
    <text evidence="7">Belongs to the TonB-dependent receptor family.</text>
</comment>
<keyword evidence="11" id="KW-1185">Reference proteome</keyword>
<name>A0A4V2WMN1_9BACT</name>
<dbReference type="InterPro" id="IPR039426">
    <property type="entry name" value="TonB-dep_rcpt-like"/>
</dbReference>
<feature type="signal peptide" evidence="8">
    <location>
        <begin position="1"/>
        <end position="22"/>
    </location>
</feature>
<dbReference type="InterPro" id="IPR037066">
    <property type="entry name" value="Plug_dom_sf"/>
</dbReference>
<dbReference type="Gene3D" id="2.40.170.20">
    <property type="entry name" value="TonB-dependent receptor, beta-barrel domain"/>
    <property type="match status" value="1"/>
</dbReference>
<dbReference type="Proteomes" id="UP000295164">
    <property type="component" value="Unassembled WGS sequence"/>
</dbReference>
<keyword evidence="3 7" id="KW-1134">Transmembrane beta strand</keyword>
<dbReference type="InterPro" id="IPR036942">
    <property type="entry name" value="Beta-barrel_TonB_sf"/>
</dbReference>
<accession>A0A4V2WMN1</accession>
<organism evidence="10 11">
    <name type="scientific">Flaviaesturariibacter aridisoli</name>
    <dbReference type="NCBI Taxonomy" id="2545761"/>
    <lineage>
        <taxon>Bacteria</taxon>
        <taxon>Pseudomonadati</taxon>
        <taxon>Bacteroidota</taxon>
        <taxon>Chitinophagia</taxon>
        <taxon>Chitinophagales</taxon>
        <taxon>Chitinophagaceae</taxon>
        <taxon>Flaviaestuariibacter</taxon>
    </lineage>
</organism>
<comment type="caution">
    <text evidence="10">The sequence shown here is derived from an EMBL/GenBank/DDBJ whole genome shotgun (WGS) entry which is preliminary data.</text>
</comment>
<dbReference type="Gene3D" id="2.170.130.10">
    <property type="entry name" value="TonB-dependent receptor, plug domain"/>
    <property type="match status" value="1"/>
</dbReference>
<dbReference type="Pfam" id="PF13715">
    <property type="entry name" value="CarbopepD_reg_2"/>
    <property type="match status" value="1"/>
</dbReference>
<keyword evidence="6 7" id="KW-0998">Cell outer membrane</keyword>
<dbReference type="NCBIfam" id="TIGR04057">
    <property type="entry name" value="SusC_RagA_signa"/>
    <property type="match status" value="1"/>
</dbReference>
<dbReference type="EMBL" id="SKFH01000014">
    <property type="protein sequence ID" value="TCZ71005.1"/>
    <property type="molecule type" value="Genomic_DNA"/>
</dbReference>
<feature type="chain" id="PRO_5020891553" evidence="8">
    <location>
        <begin position="23"/>
        <end position="1032"/>
    </location>
</feature>
<dbReference type="Pfam" id="PF07715">
    <property type="entry name" value="Plug"/>
    <property type="match status" value="1"/>
</dbReference>
<gene>
    <name evidence="10" type="ORF">E0486_10295</name>
</gene>
<dbReference type="AlphaFoldDB" id="A0A4V2WMN1"/>
<keyword evidence="8" id="KW-0732">Signal</keyword>
<dbReference type="OrthoDB" id="9768177at2"/>
<evidence type="ECO:0000259" key="9">
    <source>
        <dbReference type="Pfam" id="PF07715"/>
    </source>
</evidence>
<evidence type="ECO:0000256" key="5">
    <source>
        <dbReference type="ARBA" id="ARBA00023136"/>
    </source>
</evidence>
<proteinExistence type="inferred from homology"/>
<keyword evidence="2 7" id="KW-0813">Transport</keyword>
<comment type="subcellular location">
    <subcellularLocation>
        <location evidence="1 7">Cell outer membrane</location>
        <topology evidence="1 7">Multi-pass membrane protein</topology>
    </subcellularLocation>
</comment>
<dbReference type="NCBIfam" id="TIGR04056">
    <property type="entry name" value="OMP_RagA_SusC"/>
    <property type="match status" value="1"/>
</dbReference>
<dbReference type="SUPFAM" id="SSF49464">
    <property type="entry name" value="Carboxypeptidase regulatory domain-like"/>
    <property type="match status" value="1"/>
</dbReference>